<evidence type="ECO:0000313" key="2">
    <source>
        <dbReference type="EMBL" id="ORZ41085.1"/>
    </source>
</evidence>
<reference evidence="2 3" key="1">
    <citation type="submission" date="2016-07" db="EMBL/GenBank/DDBJ databases">
        <title>Pervasive Adenine N6-methylation of Active Genes in Fungi.</title>
        <authorList>
            <consortium name="DOE Joint Genome Institute"/>
            <person name="Mondo S.J."/>
            <person name="Dannebaum R.O."/>
            <person name="Kuo R.C."/>
            <person name="Labutti K."/>
            <person name="Haridas S."/>
            <person name="Kuo A."/>
            <person name="Salamov A."/>
            <person name="Ahrendt S.R."/>
            <person name="Lipzen A."/>
            <person name="Sullivan W."/>
            <person name="Andreopoulos W.B."/>
            <person name="Clum A."/>
            <person name="Lindquist E."/>
            <person name="Daum C."/>
            <person name="Ramamoorthy G.K."/>
            <person name="Gryganskyi A."/>
            <person name="Culley D."/>
            <person name="Magnuson J.K."/>
            <person name="James T.Y."/>
            <person name="O'Malley M.A."/>
            <person name="Stajich J.E."/>
            <person name="Spatafora J.W."/>
            <person name="Visel A."/>
            <person name="Grigoriev I.V."/>
        </authorList>
    </citation>
    <scope>NUCLEOTIDE SEQUENCE [LARGE SCALE GENOMIC DNA]</scope>
    <source>
        <strain evidence="2 3">PL171</strain>
    </source>
</reference>
<keyword evidence="1" id="KW-0472">Membrane</keyword>
<accession>A0A1Y2I2K4</accession>
<gene>
    <name evidence="2" type="ORF">BCR44DRAFT_1424359</name>
</gene>
<evidence type="ECO:0000313" key="3">
    <source>
        <dbReference type="Proteomes" id="UP000193411"/>
    </source>
</evidence>
<evidence type="ECO:0000256" key="1">
    <source>
        <dbReference type="SAM" id="Phobius"/>
    </source>
</evidence>
<feature type="transmembrane region" description="Helical" evidence="1">
    <location>
        <begin position="69"/>
        <end position="94"/>
    </location>
</feature>
<dbReference type="AlphaFoldDB" id="A0A1Y2I2K4"/>
<name>A0A1Y2I2K4_9FUNG</name>
<keyword evidence="3" id="KW-1185">Reference proteome</keyword>
<feature type="transmembrane region" description="Helical" evidence="1">
    <location>
        <begin position="106"/>
        <end position="127"/>
    </location>
</feature>
<dbReference type="Proteomes" id="UP000193411">
    <property type="component" value="Unassembled WGS sequence"/>
</dbReference>
<sequence length="301" mass="32341">MIGQSRASKTLRACLYIALLAIPTASLVWITSILSQIASGVAPISTLASAPKLSVTGSTAGDFALLNGILWASIAINGAQVLVAAIVGMLEIAFERAQATMRFRTFNFFFAFQLCKDAVVVALSLVWQFTLPGGQIDDHLIRRKHRDFVSRPRNPVLTSSEDPTSCPKSTQVETLKVPIFSFASITQPKRYHGSQARQVLVRPQATKSHIPSLPRAPLAQPPAPIPSKVIPSSNANDAHGRADSVEVAMELDPGRLDSSTLFSAGYDDSALGTSFISFHRTGVKLTDTDEALGKEDWNGKA</sequence>
<organism evidence="2 3">
    <name type="scientific">Catenaria anguillulae PL171</name>
    <dbReference type="NCBI Taxonomy" id="765915"/>
    <lineage>
        <taxon>Eukaryota</taxon>
        <taxon>Fungi</taxon>
        <taxon>Fungi incertae sedis</taxon>
        <taxon>Blastocladiomycota</taxon>
        <taxon>Blastocladiomycetes</taxon>
        <taxon>Blastocladiales</taxon>
        <taxon>Catenariaceae</taxon>
        <taxon>Catenaria</taxon>
    </lineage>
</organism>
<proteinExistence type="predicted"/>
<comment type="caution">
    <text evidence="2">The sequence shown here is derived from an EMBL/GenBank/DDBJ whole genome shotgun (WGS) entry which is preliminary data.</text>
</comment>
<feature type="transmembrane region" description="Helical" evidence="1">
    <location>
        <begin position="12"/>
        <end position="34"/>
    </location>
</feature>
<keyword evidence="1" id="KW-1133">Transmembrane helix</keyword>
<protein>
    <submittedName>
        <fullName evidence="2">Uncharacterized protein</fullName>
    </submittedName>
</protein>
<dbReference type="EMBL" id="MCFL01000002">
    <property type="protein sequence ID" value="ORZ41085.1"/>
    <property type="molecule type" value="Genomic_DNA"/>
</dbReference>
<keyword evidence="1" id="KW-0812">Transmembrane</keyword>